<reference evidence="2" key="1">
    <citation type="submission" date="2020-10" db="EMBL/GenBank/DDBJ databases">
        <authorList>
            <person name="Gilroy R."/>
        </authorList>
    </citation>
    <scope>NUCLEOTIDE SEQUENCE</scope>
    <source>
        <strain evidence="2">CHK178-757</strain>
    </source>
</reference>
<dbReference type="InterPro" id="IPR009081">
    <property type="entry name" value="PP-bd_ACP"/>
</dbReference>
<evidence type="ECO:0000313" key="2">
    <source>
        <dbReference type="EMBL" id="HIS48138.1"/>
    </source>
</evidence>
<name>A0A9D1F5S7_9FIRM</name>
<feature type="domain" description="Carrier" evidence="1">
    <location>
        <begin position="1"/>
        <end position="73"/>
    </location>
</feature>
<organism evidence="2 3">
    <name type="scientific">Candidatus Scybalocola faecigallinarum</name>
    <dbReference type="NCBI Taxonomy" id="2840941"/>
    <lineage>
        <taxon>Bacteria</taxon>
        <taxon>Bacillati</taxon>
        <taxon>Bacillota</taxon>
        <taxon>Clostridia</taxon>
        <taxon>Lachnospirales</taxon>
        <taxon>Lachnospiraceae</taxon>
        <taxon>Lachnospiraceae incertae sedis</taxon>
        <taxon>Candidatus Scybalocola (ex Gilroy et al. 2021)</taxon>
    </lineage>
</organism>
<comment type="caution">
    <text evidence="2">The sequence shown here is derived from an EMBL/GenBank/DDBJ whole genome shotgun (WGS) entry which is preliminary data.</text>
</comment>
<evidence type="ECO:0000259" key="1">
    <source>
        <dbReference type="PROSITE" id="PS50075"/>
    </source>
</evidence>
<dbReference type="PROSITE" id="PS50075">
    <property type="entry name" value="CARRIER"/>
    <property type="match status" value="1"/>
</dbReference>
<dbReference type="InterPro" id="IPR036736">
    <property type="entry name" value="ACP-like_sf"/>
</dbReference>
<dbReference type="SUPFAM" id="SSF47336">
    <property type="entry name" value="ACP-like"/>
    <property type="match status" value="1"/>
</dbReference>
<sequence length="80" mass="8955">MERLIRILEDIQPGVDYSTCTNLIDGHILNSLAILSLVAELEDEFDVVIPTVEIIPDNFNSAQAMYALITRLEEEDGYGD</sequence>
<evidence type="ECO:0000313" key="3">
    <source>
        <dbReference type="Proteomes" id="UP000823927"/>
    </source>
</evidence>
<gene>
    <name evidence="2" type="ORF">IAB46_11425</name>
</gene>
<dbReference type="Gene3D" id="1.10.1200.10">
    <property type="entry name" value="ACP-like"/>
    <property type="match status" value="1"/>
</dbReference>
<accession>A0A9D1F5S7</accession>
<protein>
    <submittedName>
        <fullName evidence="2">Acyl carrier protein</fullName>
    </submittedName>
</protein>
<reference evidence="2" key="2">
    <citation type="journal article" date="2021" name="PeerJ">
        <title>Extensive microbial diversity within the chicken gut microbiome revealed by metagenomics and culture.</title>
        <authorList>
            <person name="Gilroy R."/>
            <person name="Ravi A."/>
            <person name="Getino M."/>
            <person name="Pursley I."/>
            <person name="Horton D.L."/>
            <person name="Alikhan N.F."/>
            <person name="Baker D."/>
            <person name="Gharbi K."/>
            <person name="Hall N."/>
            <person name="Watson M."/>
            <person name="Adriaenssens E.M."/>
            <person name="Foster-Nyarko E."/>
            <person name="Jarju S."/>
            <person name="Secka A."/>
            <person name="Antonio M."/>
            <person name="Oren A."/>
            <person name="Chaudhuri R.R."/>
            <person name="La Ragione R."/>
            <person name="Hildebrand F."/>
            <person name="Pallen M.J."/>
        </authorList>
    </citation>
    <scope>NUCLEOTIDE SEQUENCE</scope>
    <source>
        <strain evidence="2">CHK178-757</strain>
    </source>
</reference>
<dbReference type="AlphaFoldDB" id="A0A9D1F5S7"/>
<proteinExistence type="predicted"/>
<dbReference type="Proteomes" id="UP000823927">
    <property type="component" value="Unassembled WGS sequence"/>
</dbReference>
<dbReference type="EMBL" id="DVIT01000044">
    <property type="protein sequence ID" value="HIS48138.1"/>
    <property type="molecule type" value="Genomic_DNA"/>
</dbReference>